<feature type="compositionally biased region" description="Low complexity" evidence="4">
    <location>
        <begin position="172"/>
        <end position="188"/>
    </location>
</feature>
<dbReference type="PANTHER" id="PTHR30332">
    <property type="entry name" value="PROBABLE GENERAL SECRETION PATHWAY PROTEIN D"/>
    <property type="match status" value="1"/>
</dbReference>
<evidence type="ECO:0000313" key="6">
    <source>
        <dbReference type="EMBL" id="OEE35717.1"/>
    </source>
</evidence>
<evidence type="ECO:0008006" key="8">
    <source>
        <dbReference type="Google" id="ProtNLM"/>
    </source>
</evidence>
<dbReference type="GO" id="GO:0015627">
    <property type="term" value="C:type II protein secretion system complex"/>
    <property type="evidence" value="ECO:0007669"/>
    <property type="project" value="TreeGrafter"/>
</dbReference>
<evidence type="ECO:0000256" key="5">
    <source>
        <dbReference type="SAM" id="SignalP"/>
    </source>
</evidence>
<organism evidence="6 7">
    <name type="scientific">Vibrio genomosp. F10 str. ZF-129</name>
    <dbReference type="NCBI Taxonomy" id="1187848"/>
    <lineage>
        <taxon>Bacteria</taxon>
        <taxon>Pseudomonadati</taxon>
        <taxon>Pseudomonadota</taxon>
        <taxon>Gammaproteobacteria</taxon>
        <taxon>Vibrionales</taxon>
        <taxon>Vibrionaceae</taxon>
        <taxon>Vibrio</taxon>
    </lineage>
</organism>
<accession>A0A1E5BGS8</accession>
<evidence type="ECO:0000256" key="3">
    <source>
        <dbReference type="ARBA" id="ARBA00023136"/>
    </source>
</evidence>
<gene>
    <name evidence="6" type="ORF">A1QO_05465</name>
</gene>
<feature type="chain" id="PRO_5009171639" description="Type II and III secretion system protein" evidence="5">
    <location>
        <begin position="25"/>
        <end position="491"/>
    </location>
</feature>
<dbReference type="GO" id="GO:0009306">
    <property type="term" value="P:protein secretion"/>
    <property type="evidence" value="ECO:0007669"/>
    <property type="project" value="TreeGrafter"/>
</dbReference>
<sequence length="491" mass="54271">MQNNITKFAIILMCILLQACGFNAYKAHGEKAKQTKEDIDDVMQFLYSTNAAEYIDEPPSFLRPKHIENRPYWLTKKDVDLNIPKKAELSILMARIRESIDIYPLYQDGTSTTQVSLSVENASLHYILESISAQTDLHYEIHDRNIVWSKNQSKTFHLQSLPGTRKFGMGTGEASSGSDGTSEDSTSGKIKSGIEDYAQLSNEGMEFITSISKGVQEIIGEEFSVLTNKHSTSLTVIAPPSKVRLVEKYVNQENDDLNKQAILMVKILNFQSKNSNSSGVDWNLVKTATNGTASLGNSFVNSIETGSFLKFAPTFGGLDGSEILVSALQQQGKVSVSNELPIALLNYRPSRFKYNDSTSFVSNISNTESNETGQLRTELEKDIAEDGYTMYALGKILDDNILLQLSSELSALKDFDETQVDGITIKSPQYTQSLFAQTNSIKFGETLIANAFIQSHSNESETSMFKVPWLGGNSGETTTNQTIVLITPAKI</sequence>
<feature type="signal peptide" evidence="5">
    <location>
        <begin position="1"/>
        <end position="24"/>
    </location>
</feature>
<evidence type="ECO:0000313" key="7">
    <source>
        <dbReference type="Proteomes" id="UP000094741"/>
    </source>
</evidence>
<proteinExistence type="predicted"/>
<evidence type="ECO:0000256" key="2">
    <source>
        <dbReference type="ARBA" id="ARBA00022729"/>
    </source>
</evidence>
<dbReference type="PANTHER" id="PTHR30332:SF24">
    <property type="entry name" value="SECRETIN GSPD-RELATED"/>
    <property type="match status" value="1"/>
</dbReference>
<name>A0A1E5BGS8_9VIBR</name>
<dbReference type="eggNOG" id="COG1450">
    <property type="taxonomic scope" value="Bacteria"/>
</dbReference>
<comment type="caution">
    <text evidence="6">The sequence shown here is derived from an EMBL/GenBank/DDBJ whole genome shotgun (WGS) entry which is preliminary data.</text>
</comment>
<dbReference type="STRING" id="1187848.A1QO_05465"/>
<dbReference type="GO" id="GO:0016020">
    <property type="term" value="C:membrane"/>
    <property type="evidence" value="ECO:0007669"/>
    <property type="project" value="UniProtKB-SubCell"/>
</dbReference>
<dbReference type="OrthoDB" id="5857380at2"/>
<dbReference type="Proteomes" id="UP000094741">
    <property type="component" value="Unassembled WGS sequence"/>
</dbReference>
<evidence type="ECO:0000256" key="4">
    <source>
        <dbReference type="SAM" id="MobiDB-lite"/>
    </source>
</evidence>
<dbReference type="RefSeq" id="WP_017040952.1">
    <property type="nucleotide sequence ID" value="NZ_AJYQ02000069.1"/>
</dbReference>
<comment type="subcellular location">
    <subcellularLocation>
        <location evidence="1">Membrane</location>
    </subcellularLocation>
</comment>
<feature type="region of interest" description="Disordered" evidence="4">
    <location>
        <begin position="165"/>
        <end position="189"/>
    </location>
</feature>
<evidence type="ECO:0000256" key="1">
    <source>
        <dbReference type="ARBA" id="ARBA00004370"/>
    </source>
</evidence>
<keyword evidence="2 5" id="KW-0732">Signal</keyword>
<reference evidence="6 7" key="1">
    <citation type="journal article" date="2012" name="Science">
        <title>Ecological populations of bacteria act as socially cohesive units of antibiotic production and resistance.</title>
        <authorList>
            <person name="Cordero O.X."/>
            <person name="Wildschutte H."/>
            <person name="Kirkup B."/>
            <person name="Proehl S."/>
            <person name="Ngo L."/>
            <person name="Hussain F."/>
            <person name="Le Roux F."/>
            <person name="Mincer T."/>
            <person name="Polz M.F."/>
        </authorList>
    </citation>
    <scope>NUCLEOTIDE SEQUENCE [LARGE SCALE GENOMIC DNA]</scope>
    <source>
        <strain evidence="6 7">ZF-129</strain>
    </source>
</reference>
<protein>
    <recommendedName>
        <fullName evidence="8">Type II and III secretion system protein</fullName>
    </recommendedName>
</protein>
<dbReference type="AlphaFoldDB" id="A0A1E5BGS8"/>
<dbReference type="InterPro" id="IPR050810">
    <property type="entry name" value="Bact_Secretion_Sys_Channel"/>
</dbReference>
<dbReference type="EMBL" id="AJYQ02000069">
    <property type="protein sequence ID" value="OEE35717.1"/>
    <property type="molecule type" value="Genomic_DNA"/>
</dbReference>
<keyword evidence="3" id="KW-0472">Membrane</keyword>
<dbReference type="PROSITE" id="PS51257">
    <property type="entry name" value="PROKAR_LIPOPROTEIN"/>
    <property type="match status" value="1"/>
</dbReference>